<comment type="caution">
    <text evidence="2">The sequence shown here is derived from an EMBL/GenBank/DDBJ whole genome shotgun (WGS) entry which is preliminary data.</text>
</comment>
<organism evidence="2 4">
    <name type="scientific">Lactobacillus gigeriorum DSM 23908 = CRBIP 24.85</name>
    <dbReference type="NCBI Taxonomy" id="1423751"/>
    <lineage>
        <taxon>Bacteria</taxon>
        <taxon>Bacillati</taxon>
        <taxon>Bacillota</taxon>
        <taxon>Bacilli</taxon>
        <taxon>Lactobacillales</taxon>
        <taxon>Lactobacillaceae</taxon>
        <taxon>Lactobacillus</taxon>
    </lineage>
</organism>
<dbReference type="Proteomes" id="UP000051521">
    <property type="component" value="Unassembled WGS sequence"/>
</dbReference>
<keyword evidence="5" id="KW-1185">Reference proteome</keyword>
<keyword evidence="1" id="KW-1133">Transmembrane helix</keyword>
<dbReference type="Proteomes" id="UP000009326">
    <property type="component" value="Unassembled WGS sequence"/>
</dbReference>
<sequence>MTPKLKYLLAVLVALLLIAGVWLVYDNYPTVPFSMQNHALETYSPEHSDGFSENHLGAHVIIAFTKNRVTIINDASIIDNPDLVKKTKFKKTATARAIYSAITGRTDFKKANTNLGKDLGHAFVSRSKNKIVLKNRKLTLTFTRAKDGNWVTPDGTIWFLHK</sequence>
<gene>
    <name evidence="2" type="ORF">BN52_09965</name>
    <name evidence="3" type="ORF">FC38_GL000526</name>
</gene>
<reference evidence="2 4" key="1">
    <citation type="submission" date="2012-06" db="EMBL/GenBank/DDBJ databases">
        <title>Draft genome sequence of Lactobacillus gigeriorum CRBIP 24.85T, isolated from chicken crop.</title>
        <authorList>
            <person name="Cousin S."/>
            <person name="Ma L."/>
            <person name="Creno S."/>
            <person name="Clermont D."/>
            <person name="Loux V."/>
            <person name="Bizet C."/>
            <person name="Bouchier C."/>
        </authorList>
    </citation>
    <scope>NUCLEOTIDE SEQUENCE [LARGE SCALE GENOMIC DNA]</scope>
    <source>
        <strain evidence="4">CRBIP 24.85T</strain>
        <strain evidence="2">Type strain: CRBIP 24.85</strain>
    </source>
</reference>
<reference evidence="3 5" key="2">
    <citation type="journal article" date="2015" name="Genome Announc.">
        <title>Expanding the biotechnology potential of lactobacilli through comparative genomics of 213 strains and associated genera.</title>
        <authorList>
            <person name="Sun Z."/>
            <person name="Harris H.M."/>
            <person name="McCann A."/>
            <person name="Guo C."/>
            <person name="Argimon S."/>
            <person name="Zhang W."/>
            <person name="Yang X."/>
            <person name="Jeffery I.B."/>
            <person name="Cooney J.C."/>
            <person name="Kagawa T.F."/>
            <person name="Liu W."/>
            <person name="Song Y."/>
            <person name="Salvetti E."/>
            <person name="Wrobel A."/>
            <person name="Rasinkangas P."/>
            <person name="Parkhill J."/>
            <person name="Rea M.C."/>
            <person name="O'Sullivan O."/>
            <person name="Ritari J."/>
            <person name="Douillard F.P."/>
            <person name="Paul Ross R."/>
            <person name="Yang R."/>
            <person name="Briner A.E."/>
            <person name="Felis G.E."/>
            <person name="de Vos W.M."/>
            <person name="Barrangou R."/>
            <person name="Klaenhammer T.R."/>
            <person name="Caufield P.W."/>
            <person name="Cui Y."/>
            <person name="Zhang H."/>
            <person name="O'Toole P.W."/>
        </authorList>
    </citation>
    <scope>NUCLEOTIDE SEQUENCE [LARGE SCALE GENOMIC DNA]</scope>
    <source>
        <strain evidence="3 5">DSM 23908</strain>
    </source>
</reference>
<dbReference type="AlphaFoldDB" id="I7LGK3"/>
<accession>I7LGK3</accession>
<evidence type="ECO:0000313" key="5">
    <source>
        <dbReference type="Proteomes" id="UP000051521"/>
    </source>
</evidence>
<dbReference type="EMBL" id="AYZO01000017">
    <property type="protein sequence ID" value="KRN11834.1"/>
    <property type="molecule type" value="Genomic_DNA"/>
</dbReference>
<evidence type="ECO:0000313" key="2">
    <source>
        <dbReference type="EMBL" id="CCI87718.1"/>
    </source>
</evidence>
<name>I7LGK3_9LACO</name>
<protein>
    <submittedName>
        <fullName evidence="2">Uncharacterized protein</fullName>
    </submittedName>
</protein>
<feature type="transmembrane region" description="Helical" evidence="1">
    <location>
        <begin position="7"/>
        <end position="25"/>
    </location>
</feature>
<evidence type="ECO:0000313" key="4">
    <source>
        <dbReference type="Proteomes" id="UP000009326"/>
    </source>
</evidence>
<proteinExistence type="predicted"/>
<evidence type="ECO:0000313" key="3">
    <source>
        <dbReference type="EMBL" id="KRN11834.1"/>
    </source>
</evidence>
<dbReference type="EMBL" id="CAKC01000086">
    <property type="protein sequence ID" value="CCI87718.1"/>
    <property type="molecule type" value="Genomic_DNA"/>
</dbReference>
<dbReference type="PATRIC" id="fig|1423751.3.peg.548"/>
<dbReference type="RefSeq" id="WP_008474015.1">
    <property type="nucleotide sequence ID" value="NZ_AYZO01000017.1"/>
</dbReference>
<dbReference type="OrthoDB" id="2329990at2"/>
<keyword evidence="1" id="KW-0472">Membrane</keyword>
<evidence type="ECO:0000256" key="1">
    <source>
        <dbReference type="SAM" id="Phobius"/>
    </source>
</evidence>
<keyword evidence="1" id="KW-0812">Transmembrane</keyword>